<organism evidence="3">
    <name type="scientific">mine drainage metagenome</name>
    <dbReference type="NCBI Taxonomy" id="410659"/>
    <lineage>
        <taxon>unclassified sequences</taxon>
        <taxon>metagenomes</taxon>
        <taxon>ecological metagenomes</taxon>
    </lineage>
</organism>
<gene>
    <name evidence="3" type="ORF">GALL_323340</name>
</gene>
<evidence type="ECO:0000313" key="3">
    <source>
        <dbReference type="EMBL" id="OIQ85813.1"/>
    </source>
</evidence>
<dbReference type="Pfam" id="PF00106">
    <property type="entry name" value="adh_short"/>
    <property type="match status" value="1"/>
</dbReference>
<comment type="caution">
    <text evidence="3">The sequence shown here is derived from an EMBL/GenBank/DDBJ whole genome shotgun (WGS) entry which is preliminary data.</text>
</comment>
<dbReference type="PRINTS" id="PR00080">
    <property type="entry name" value="SDRFAMILY"/>
</dbReference>
<dbReference type="SUPFAM" id="SSF51735">
    <property type="entry name" value="NAD(P)-binding Rossmann-fold domains"/>
    <property type="match status" value="1"/>
</dbReference>
<proteinExistence type="inferred from homology"/>
<dbReference type="InterPro" id="IPR002347">
    <property type="entry name" value="SDR_fam"/>
</dbReference>
<evidence type="ECO:0000256" key="2">
    <source>
        <dbReference type="ARBA" id="ARBA00023002"/>
    </source>
</evidence>
<dbReference type="PRINTS" id="PR00081">
    <property type="entry name" value="GDHRDH"/>
</dbReference>
<dbReference type="CDD" id="cd05233">
    <property type="entry name" value="SDR_c"/>
    <property type="match status" value="1"/>
</dbReference>
<evidence type="ECO:0000256" key="1">
    <source>
        <dbReference type="ARBA" id="ARBA00006484"/>
    </source>
</evidence>
<reference evidence="3" key="1">
    <citation type="submission" date="2016-10" db="EMBL/GenBank/DDBJ databases">
        <title>Sequence of Gallionella enrichment culture.</title>
        <authorList>
            <person name="Poehlein A."/>
            <person name="Muehling M."/>
            <person name="Daniel R."/>
        </authorList>
    </citation>
    <scope>NUCLEOTIDE SEQUENCE</scope>
</reference>
<dbReference type="PANTHER" id="PTHR44196">
    <property type="entry name" value="DEHYDROGENASE/REDUCTASE SDR FAMILY MEMBER 7B"/>
    <property type="match status" value="1"/>
</dbReference>
<name>A0A1J5RCE9_9ZZZZ</name>
<keyword evidence="2 3" id="KW-0560">Oxidoreductase</keyword>
<dbReference type="AlphaFoldDB" id="A0A1J5RCE9"/>
<protein>
    <submittedName>
        <fullName evidence="3">Putative oxidoreductase</fullName>
        <ecNumber evidence="3">1.-.-.-</ecNumber>
    </submittedName>
</protein>
<comment type="similarity">
    <text evidence="1">Belongs to the short-chain dehydrogenases/reductases (SDR) family.</text>
</comment>
<dbReference type="PANTHER" id="PTHR44196:SF1">
    <property type="entry name" value="DEHYDROGENASE_REDUCTASE SDR FAMILY MEMBER 7B"/>
    <property type="match status" value="1"/>
</dbReference>
<dbReference type="GO" id="GO:0016491">
    <property type="term" value="F:oxidoreductase activity"/>
    <property type="evidence" value="ECO:0007669"/>
    <property type="project" value="UniProtKB-KW"/>
</dbReference>
<sequence>MQDYDTKVVAITGAANGLGKEIARRFAGAGATLALADIDAENLEALRAELVGNGVEVITSTFDVRSFDDMEEFARRTFATYGAVDVFFNNAGVISVGTIWEQPLADWDWLLDVNVKGVVHGIKAFVPRMIAQDTVCHVVNTSSIAGLLTVENSPAYVASKFASLSLTEVLDLQLQGVGAKVTAHVVCPAVVQTDLDNCLRHRDPSSYDADDLYYRTEDYLARFAVVTRSMPAGLPVGDAVDVIVEGIENGTFYILTHPMYNPAITGRTAAIVAGVRPTLVTR</sequence>
<dbReference type="EMBL" id="MLJW01000519">
    <property type="protein sequence ID" value="OIQ85813.1"/>
    <property type="molecule type" value="Genomic_DNA"/>
</dbReference>
<dbReference type="GO" id="GO:0016020">
    <property type="term" value="C:membrane"/>
    <property type="evidence" value="ECO:0007669"/>
    <property type="project" value="TreeGrafter"/>
</dbReference>
<dbReference type="Gene3D" id="3.40.50.720">
    <property type="entry name" value="NAD(P)-binding Rossmann-like Domain"/>
    <property type="match status" value="1"/>
</dbReference>
<dbReference type="EC" id="1.-.-.-" evidence="3"/>
<accession>A0A1J5RCE9</accession>
<dbReference type="InterPro" id="IPR036291">
    <property type="entry name" value="NAD(P)-bd_dom_sf"/>
</dbReference>